<dbReference type="CDD" id="cd12152">
    <property type="entry name" value="F1-ATPase_delta"/>
    <property type="match status" value="1"/>
</dbReference>
<comment type="similarity">
    <text evidence="3 10 11">Belongs to the ATPase epsilon chain family.</text>
</comment>
<evidence type="ECO:0000256" key="5">
    <source>
        <dbReference type="ARBA" id="ARBA00022781"/>
    </source>
</evidence>
<keyword evidence="6 10" id="KW-0406">Ion transport</keyword>
<evidence type="ECO:0000256" key="6">
    <source>
        <dbReference type="ARBA" id="ARBA00023065"/>
    </source>
</evidence>
<reference evidence="13" key="1">
    <citation type="submission" date="2019-11" db="EMBL/GenBank/DDBJ databases">
        <title>Description of new Acetobacter species.</title>
        <authorList>
            <person name="Cleenwerck I."/>
            <person name="Sombolestani A.S."/>
        </authorList>
    </citation>
    <scope>NUCLEOTIDE SEQUENCE</scope>
    <source>
        <strain evidence="13">LMG 1626</strain>
    </source>
</reference>
<evidence type="ECO:0000256" key="11">
    <source>
        <dbReference type="RuleBase" id="RU003656"/>
    </source>
</evidence>
<proteinExistence type="inferred from homology"/>
<evidence type="ECO:0000256" key="8">
    <source>
        <dbReference type="ARBA" id="ARBA00023196"/>
    </source>
</evidence>
<sequence length="137" mass="14683">MPIKVEIISPEKVLVSRDVDMVVMPGEEGDIAAMPEHAPMMLLLRGGIVTLYDGETPKERYFVGGGFADMTPTRCTILADEAVPATEISIDEATARLEELTEAWGAADKTDVARLEGLMAKIQSVQAEIDAGSGNHP</sequence>
<organism evidence="13 14">
    <name type="scientific">Acetobacter estunensis</name>
    <dbReference type="NCBI Taxonomy" id="104097"/>
    <lineage>
        <taxon>Bacteria</taxon>
        <taxon>Pseudomonadati</taxon>
        <taxon>Pseudomonadota</taxon>
        <taxon>Alphaproteobacteria</taxon>
        <taxon>Acetobacterales</taxon>
        <taxon>Acetobacteraceae</taxon>
        <taxon>Acetobacter</taxon>
    </lineage>
</organism>
<evidence type="ECO:0000313" key="13">
    <source>
        <dbReference type="EMBL" id="NHO54371.1"/>
    </source>
</evidence>
<dbReference type="GO" id="GO:0012505">
    <property type="term" value="C:endomembrane system"/>
    <property type="evidence" value="ECO:0007669"/>
    <property type="project" value="UniProtKB-SubCell"/>
</dbReference>
<dbReference type="HAMAP" id="MF_00530">
    <property type="entry name" value="ATP_synth_epsil_bac"/>
    <property type="match status" value="1"/>
</dbReference>
<dbReference type="NCBIfam" id="TIGR01216">
    <property type="entry name" value="ATP_synt_epsi"/>
    <property type="match status" value="1"/>
</dbReference>
<evidence type="ECO:0000256" key="7">
    <source>
        <dbReference type="ARBA" id="ARBA00023136"/>
    </source>
</evidence>
<dbReference type="InterPro" id="IPR020546">
    <property type="entry name" value="ATP_synth_F1_dsu/esu_N"/>
</dbReference>
<dbReference type="Gene3D" id="2.60.15.10">
    <property type="entry name" value="F0F1 ATP synthase delta/epsilon subunit, N-terminal"/>
    <property type="match status" value="1"/>
</dbReference>
<comment type="subcellular location">
    <subcellularLocation>
        <location evidence="10">Cell membrane</location>
        <topology evidence="10">Peripheral membrane protein</topology>
    </subcellularLocation>
    <subcellularLocation>
        <location evidence="2">Endomembrane system</location>
        <topology evidence="2">Peripheral membrane protein</topology>
    </subcellularLocation>
</comment>
<comment type="function">
    <text evidence="1 10">Produces ATP from ADP in the presence of a proton gradient across the membrane.</text>
</comment>
<evidence type="ECO:0000256" key="1">
    <source>
        <dbReference type="ARBA" id="ARBA00003543"/>
    </source>
</evidence>
<dbReference type="GO" id="GO:0046933">
    <property type="term" value="F:proton-transporting ATP synthase activity, rotational mechanism"/>
    <property type="evidence" value="ECO:0007669"/>
    <property type="project" value="UniProtKB-UniRule"/>
</dbReference>
<keyword evidence="7 10" id="KW-0472">Membrane</keyword>
<dbReference type="AlphaFoldDB" id="A0A967B906"/>
<dbReference type="GO" id="GO:0005524">
    <property type="term" value="F:ATP binding"/>
    <property type="evidence" value="ECO:0007669"/>
    <property type="project" value="UniProtKB-UniRule"/>
</dbReference>
<gene>
    <name evidence="10 13" type="primary">atpC</name>
    <name evidence="13" type="ORF">GOB87_10440</name>
</gene>
<keyword evidence="14" id="KW-1185">Reference proteome</keyword>
<dbReference type="SUPFAM" id="SSF51344">
    <property type="entry name" value="Epsilon subunit of F1F0-ATP synthase N-terminal domain"/>
    <property type="match status" value="1"/>
</dbReference>
<protein>
    <recommendedName>
        <fullName evidence="10">ATP synthase epsilon chain</fullName>
    </recommendedName>
    <alternativeName>
        <fullName evidence="10">ATP synthase F1 sector epsilon subunit</fullName>
    </alternativeName>
    <alternativeName>
        <fullName evidence="10">F-ATPase epsilon subunit</fullName>
    </alternativeName>
</protein>
<comment type="subunit">
    <text evidence="10 11">F-type ATPases have 2 components, CF(1) - the catalytic core - and CF(0) - the membrane proton channel. CF(1) has five subunits: alpha(3), beta(3), gamma(1), delta(1), epsilon(1). CF(0) has three main subunits: a, b and c.</text>
</comment>
<dbReference type="PANTHER" id="PTHR13822">
    <property type="entry name" value="ATP SYNTHASE DELTA/EPSILON CHAIN"/>
    <property type="match status" value="1"/>
</dbReference>
<dbReference type="InterPro" id="IPR036771">
    <property type="entry name" value="ATPsynth_dsu/esu_N"/>
</dbReference>
<feature type="domain" description="ATP synthase F1 complex delta/epsilon subunit N-terminal" evidence="12">
    <location>
        <begin position="3"/>
        <end position="82"/>
    </location>
</feature>
<dbReference type="RefSeq" id="WP_166316353.1">
    <property type="nucleotide sequence ID" value="NZ_WOTH01000021.1"/>
</dbReference>
<keyword evidence="5 10" id="KW-0375">Hydrogen ion transport</keyword>
<evidence type="ECO:0000256" key="2">
    <source>
        <dbReference type="ARBA" id="ARBA00004184"/>
    </source>
</evidence>
<dbReference type="GO" id="GO:0005886">
    <property type="term" value="C:plasma membrane"/>
    <property type="evidence" value="ECO:0007669"/>
    <property type="project" value="UniProtKB-SubCell"/>
</dbReference>
<dbReference type="GO" id="GO:0045259">
    <property type="term" value="C:proton-transporting ATP synthase complex"/>
    <property type="evidence" value="ECO:0007669"/>
    <property type="project" value="UniProtKB-KW"/>
</dbReference>
<evidence type="ECO:0000259" key="12">
    <source>
        <dbReference type="Pfam" id="PF02823"/>
    </source>
</evidence>
<keyword evidence="8 10" id="KW-0139">CF(1)</keyword>
<dbReference type="Pfam" id="PF02823">
    <property type="entry name" value="ATP-synt_DE_N"/>
    <property type="match status" value="1"/>
</dbReference>
<name>A0A967B906_9PROT</name>
<accession>A0A967B906</accession>
<evidence type="ECO:0000256" key="9">
    <source>
        <dbReference type="ARBA" id="ARBA00023310"/>
    </source>
</evidence>
<keyword evidence="9 10" id="KW-0066">ATP synthesis</keyword>
<evidence type="ECO:0000256" key="3">
    <source>
        <dbReference type="ARBA" id="ARBA00005712"/>
    </source>
</evidence>
<dbReference type="InterPro" id="IPR001469">
    <property type="entry name" value="ATP_synth_F1_dsu/esu"/>
</dbReference>
<dbReference type="EMBL" id="WOTH01000021">
    <property type="protein sequence ID" value="NHO54371.1"/>
    <property type="molecule type" value="Genomic_DNA"/>
</dbReference>
<comment type="caution">
    <text evidence="13">The sequence shown here is derived from an EMBL/GenBank/DDBJ whole genome shotgun (WGS) entry which is preliminary data.</text>
</comment>
<keyword evidence="4 10" id="KW-0813">Transport</keyword>
<dbReference type="Proteomes" id="UP000597459">
    <property type="component" value="Unassembled WGS sequence"/>
</dbReference>
<keyword evidence="10" id="KW-1003">Cell membrane</keyword>
<evidence type="ECO:0000256" key="10">
    <source>
        <dbReference type="HAMAP-Rule" id="MF_00530"/>
    </source>
</evidence>
<evidence type="ECO:0000256" key="4">
    <source>
        <dbReference type="ARBA" id="ARBA00022448"/>
    </source>
</evidence>
<dbReference type="PANTHER" id="PTHR13822:SF10">
    <property type="entry name" value="ATP SYNTHASE EPSILON CHAIN, CHLOROPLASTIC"/>
    <property type="match status" value="1"/>
</dbReference>
<evidence type="ECO:0000313" key="14">
    <source>
        <dbReference type="Proteomes" id="UP000597459"/>
    </source>
</evidence>